<dbReference type="AlphaFoldDB" id="A0A177WJA7"/>
<protein>
    <submittedName>
        <fullName evidence="1">Uncharacterized protein</fullName>
    </submittedName>
</protein>
<proteinExistence type="predicted"/>
<sequence>MTQRVQSIHFQRVLHHDNLSNMRKFTFKRIDVYGCIHVKRRRIAMPKYNSQPHKIIRVKLLDNTDLLNHLWVLTERMRMGRESQKLSFRPHDYRLHTYWIYG</sequence>
<dbReference type="VEuPathDB" id="FungiDB:BDEG_23971"/>
<name>A0A177WJA7_BATDL</name>
<accession>A0A177WJA7</accession>
<evidence type="ECO:0000313" key="1">
    <source>
        <dbReference type="EMBL" id="OAJ40208.1"/>
    </source>
</evidence>
<reference evidence="1 2" key="1">
    <citation type="submission" date="2006-10" db="EMBL/GenBank/DDBJ databases">
        <title>The Genome Sequence of Batrachochytrium dendrobatidis JEL423.</title>
        <authorList>
            <consortium name="The Broad Institute Genome Sequencing Platform"/>
            <person name="Birren B."/>
            <person name="Lander E."/>
            <person name="Galagan J."/>
            <person name="Cuomo C."/>
            <person name="Devon K."/>
            <person name="Jaffe D."/>
            <person name="Butler J."/>
            <person name="Alvarez P."/>
            <person name="Gnerre S."/>
            <person name="Grabherr M."/>
            <person name="Kleber M."/>
            <person name="Mauceli E."/>
            <person name="Brockman W."/>
            <person name="Young S."/>
            <person name="LaButti K."/>
            <person name="Sykes S."/>
            <person name="DeCaprio D."/>
            <person name="Crawford M."/>
            <person name="Koehrsen M."/>
            <person name="Engels R."/>
            <person name="Montgomery P."/>
            <person name="Pearson M."/>
            <person name="Howarth C."/>
            <person name="Larson L."/>
            <person name="White J."/>
            <person name="O'Leary S."/>
            <person name="Kodira C."/>
            <person name="Zeng Q."/>
            <person name="Yandava C."/>
            <person name="Alvarado L."/>
            <person name="Longcore J."/>
            <person name="James T."/>
        </authorList>
    </citation>
    <scope>NUCLEOTIDE SEQUENCE [LARGE SCALE GENOMIC DNA]</scope>
    <source>
        <strain evidence="1 2">JEL423</strain>
    </source>
</reference>
<gene>
    <name evidence="1" type="ORF">BDEG_23971</name>
</gene>
<reference evidence="1 2" key="2">
    <citation type="submission" date="2016-05" db="EMBL/GenBank/DDBJ databases">
        <title>Lineage-specific infection strategies underlie the spectrum of fungal disease in amphibians.</title>
        <authorList>
            <person name="Cuomo C.A."/>
            <person name="Farrer R.A."/>
            <person name="James T."/>
            <person name="Longcore J."/>
            <person name="Birren B."/>
        </authorList>
    </citation>
    <scope>NUCLEOTIDE SEQUENCE [LARGE SCALE GENOMIC DNA]</scope>
    <source>
        <strain evidence="1 2">JEL423</strain>
    </source>
</reference>
<dbReference type="Proteomes" id="UP000077115">
    <property type="component" value="Unassembled WGS sequence"/>
</dbReference>
<evidence type="ECO:0000313" key="2">
    <source>
        <dbReference type="Proteomes" id="UP000077115"/>
    </source>
</evidence>
<dbReference type="EMBL" id="DS022304">
    <property type="protein sequence ID" value="OAJ40208.1"/>
    <property type="molecule type" value="Genomic_DNA"/>
</dbReference>
<organism evidence="1 2">
    <name type="scientific">Batrachochytrium dendrobatidis (strain JEL423)</name>
    <dbReference type="NCBI Taxonomy" id="403673"/>
    <lineage>
        <taxon>Eukaryota</taxon>
        <taxon>Fungi</taxon>
        <taxon>Fungi incertae sedis</taxon>
        <taxon>Chytridiomycota</taxon>
        <taxon>Chytridiomycota incertae sedis</taxon>
        <taxon>Chytridiomycetes</taxon>
        <taxon>Rhizophydiales</taxon>
        <taxon>Rhizophydiales incertae sedis</taxon>
        <taxon>Batrachochytrium</taxon>
    </lineage>
</organism>